<dbReference type="SUPFAM" id="SSF53697">
    <property type="entry name" value="SIS domain"/>
    <property type="match status" value="1"/>
</dbReference>
<dbReference type="AlphaFoldDB" id="A0A830GU81"/>
<dbReference type="InterPro" id="IPR005855">
    <property type="entry name" value="GFAT"/>
</dbReference>
<dbReference type="NCBIfam" id="NF001484">
    <property type="entry name" value="PRK00331.1"/>
    <property type="match status" value="1"/>
</dbReference>
<dbReference type="Gene3D" id="3.40.50.10490">
    <property type="entry name" value="Glucose-6-phosphate isomerase like protein, domain 1"/>
    <property type="match status" value="2"/>
</dbReference>
<dbReference type="InterPro" id="IPR029055">
    <property type="entry name" value="Ntn_hydrolases_N"/>
</dbReference>
<comment type="catalytic activity">
    <reaction evidence="1">
        <text>D-fructose 6-phosphate + L-glutamine = D-glucosamine 6-phosphate + L-glutamate</text>
        <dbReference type="Rhea" id="RHEA:13237"/>
        <dbReference type="ChEBI" id="CHEBI:29985"/>
        <dbReference type="ChEBI" id="CHEBI:58359"/>
        <dbReference type="ChEBI" id="CHEBI:58725"/>
        <dbReference type="ChEBI" id="CHEBI:61527"/>
        <dbReference type="EC" id="2.6.1.16"/>
    </reaction>
</comment>
<dbReference type="SUPFAM" id="SSF56235">
    <property type="entry name" value="N-terminal nucleophile aminohydrolases (Ntn hydrolases)"/>
    <property type="match status" value="1"/>
</dbReference>
<dbReference type="InterPro" id="IPR046348">
    <property type="entry name" value="SIS_dom_sf"/>
</dbReference>
<evidence type="ECO:0000256" key="6">
    <source>
        <dbReference type="ARBA" id="ARBA00022962"/>
    </source>
</evidence>
<dbReference type="Pfam" id="PF13522">
    <property type="entry name" value="GATase_6"/>
    <property type="match status" value="1"/>
</dbReference>
<dbReference type="InterPro" id="IPR017932">
    <property type="entry name" value="GATase_2_dom"/>
</dbReference>
<evidence type="ECO:0000259" key="8">
    <source>
        <dbReference type="PROSITE" id="PS51464"/>
    </source>
</evidence>
<reference evidence="9" key="1">
    <citation type="journal article" date="2014" name="Int. J. Syst. Evol. Microbiol.">
        <title>Complete genome sequence of Corynebacterium casei LMG S-19264T (=DSM 44701T), isolated from a smear-ripened cheese.</title>
        <authorList>
            <consortium name="US DOE Joint Genome Institute (JGI-PGF)"/>
            <person name="Walter F."/>
            <person name="Albersmeier A."/>
            <person name="Kalinowski J."/>
            <person name="Ruckert C."/>
        </authorList>
    </citation>
    <scope>NUCLEOTIDE SEQUENCE</scope>
    <source>
        <strain evidence="9">JCM 10088</strain>
    </source>
</reference>
<dbReference type="CDD" id="cd05009">
    <property type="entry name" value="SIS_GlmS_GlmD_2"/>
    <property type="match status" value="1"/>
</dbReference>
<keyword evidence="4 9" id="KW-0808">Transferase</keyword>
<dbReference type="GO" id="GO:0006002">
    <property type="term" value="P:fructose 6-phosphate metabolic process"/>
    <property type="evidence" value="ECO:0007669"/>
    <property type="project" value="TreeGrafter"/>
</dbReference>
<evidence type="ECO:0000256" key="4">
    <source>
        <dbReference type="ARBA" id="ARBA00022679"/>
    </source>
</evidence>
<dbReference type="PROSITE" id="PS51278">
    <property type="entry name" value="GATASE_TYPE_2"/>
    <property type="match status" value="1"/>
</dbReference>
<dbReference type="CDD" id="cd05008">
    <property type="entry name" value="SIS_GlmS_GlmD_1"/>
    <property type="match status" value="1"/>
</dbReference>
<dbReference type="OrthoDB" id="372195at2157"/>
<dbReference type="NCBIfam" id="TIGR01135">
    <property type="entry name" value="glmS"/>
    <property type="match status" value="1"/>
</dbReference>
<dbReference type="GO" id="GO:0004360">
    <property type="term" value="F:glutamine-fructose-6-phosphate transaminase (isomerizing) activity"/>
    <property type="evidence" value="ECO:0007669"/>
    <property type="project" value="UniProtKB-EC"/>
</dbReference>
<keyword evidence="6" id="KW-0315">Glutamine amidotransferase</keyword>
<dbReference type="GO" id="GO:0006047">
    <property type="term" value="P:UDP-N-acetylglucosamine metabolic process"/>
    <property type="evidence" value="ECO:0007669"/>
    <property type="project" value="TreeGrafter"/>
</dbReference>
<feature type="domain" description="Glutamine amidotransferase type-2" evidence="7">
    <location>
        <begin position="2"/>
        <end position="217"/>
    </location>
</feature>
<dbReference type="InterPro" id="IPR001347">
    <property type="entry name" value="SIS_dom"/>
</dbReference>
<dbReference type="EC" id="2.6.1.16" evidence="2"/>
<name>A0A830GU81_9CREN</name>
<evidence type="ECO:0000256" key="1">
    <source>
        <dbReference type="ARBA" id="ARBA00001031"/>
    </source>
</evidence>
<feature type="domain" description="SIS" evidence="8">
    <location>
        <begin position="279"/>
        <end position="420"/>
    </location>
</feature>
<feature type="domain" description="SIS" evidence="8">
    <location>
        <begin position="445"/>
        <end position="586"/>
    </location>
</feature>
<dbReference type="PANTHER" id="PTHR10937:SF0">
    <property type="entry name" value="GLUTAMINE--FRUCTOSE-6-PHOSPHATE TRANSAMINASE (ISOMERIZING)"/>
    <property type="match status" value="1"/>
</dbReference>
<protein>
    <recommendedName>
        <fullName evidence="2">glutamine--fructose-6-phosphate transaminase (isomerizing)</fullName>
        <ecNumber evidence="2">2.6.1.16</ecNumber>
    </recommendedName>
</protein>
<dbReference type="Proteomes" id="UP000610960">
    <property type="component" value="Unassembled WGS sequence"/>
</dbReference>
<dbReference type="GO" id="GO:0097367">
    <property type="term" value="F:carbohydrate derivative binding"/>
    <property type="evidence" value="ECO:0007669"/>
    <property type="project" value="InterPro"/>
</dbReference>
<dbReference type="GO" id="GO:0006487">
    <property type="term" value="P:protein N-linked glycosylation"/>
    <property type="evidence" value="ECO:0007669"/>
    <property type="project" value="TreeGrafter"/>
</dbReference>
<evidence type="ECO:0000259" key="7">
    <source>
        <dbReference type="PROSITE" id="PS51278"/>
    </source>
</evidence>
<dbReference type="PROSITE" id="PS51464">
    <property type="entry name" value="SIS"/>
    <property type="match status" value="2"/>
</dbReference>
<dbReference type="InterPro" id="IPR035466">
    <property type="entry name" value="GlmS/AgaS_SIS"/>
</dbReference>
<keyword evidence="3 9" id="KW-0032">Aminotransferase</keyword>
<comment type="caution">
    <text evidence="9">The sequence shown here is derived from an EMBL/GenBank/DDBJ whole genome shotgun (WGS) entry which is preliminary data.</text>
</comment>
<dbReference type="EMBL" id="BMNL01000001">
    <property type="protein sequence ID" value="GGP19587.1"/>
    <property type="molecule type" value="Genomic_DNA"/>
</dbReference>
<evidence type="ECO:0000313" key="9">
    <source>
        <dbReference type="EMBL" id="GGP19587.1"/>
    </source>
</evidence>
<evidence type="ECO:0000256" key="3">
    <source>
        <dbReference type="ARBA" id="ARBA00022576"/>
    </source>
</evidence>
<keyword evidence="5" id="KW-0677">Repeat</keyword>
<evidence type="ECO:0000313" key="10">
    <source>
        <dbReference type="Proteomes" id="UP000610960"/>
    </source>
</evidence>
<dbReference type="PANTHER" id="PTHR10937">
    <property type="entry name" value="GLUCOSAMINE--FRUCTOSE-6-PHOSPHATE AMINOTRANSFERASE, ISOMERIZING"/>
    <property type="match status" value="1"/>
</dbReference>
<evidence type="ECO:0000256" key="5">
    <source>
        <dbReference type="ARBA" id="ARBA00022737"/>
    </source>
</evidence>
<sequence length="595" mass="65258">MGGIFGLISSTRPVAPIIRAGLERLVHRGIDGTGIVTLDNNEFIVRKDAVRVDQLMDKSSIDDMPGYIGLGHVRSATHGRPVYENTHPFIDCTGNLALVMDGVISNYYELRKELEDTHSFSSRTDAELIVHLIENELNAGKDMIGALQSLQSISGYYTISLINRTEKKIYALSMGNPLIIAINDTEKFISSEEQALPMDQLQLYSLSTGQIAVLGMDELQFVNASNLSKVELKPHKAIITNTELNKGSFRHFMLKEIYDIPESLARAVNALQEEYLNDAWLLISKAHNIMLLGSGTSYHSALIGKYYLSTLARLHSESVPAGEFLYEEINDVEPGTLIIAISQSGESADIIRSIRAAKRRGAVILGIVNRLGSTLMRESNVYLPIGAGPEIAVPATKSFTASLAVLLQMAAMSREELDWARSELKKASEIISTQLNDNVDKIKNIAKDVAGFSDMYVISGGPIGLPLAMEAALKFKEAAQIHSESMSFREFKHGPMTLISGKFPVLAIMPGGEVDEDMGPVLSEVWHRGGYVITISQSNKVRGTSDHLILVKQNVNKLLIPIIYSPVIQLIAYRLGVARDIDVDNPRNLAKVVTA</sequence>
<accession>A0A830GU81</accession>
<organism evidence="9 10">
    <name type="scientific">Thermocladium modestius</name>
    <dbReference type="NCBI Taxonomy" id="62609"/>
    <lineage>
        <taxon>Archaea</taxon>
        <taxon>Thermoproteota</taxon>
        <taxon>Thermoprotei</taxon>
        <taxon>Thermoproteales</taxon>
        <taxon>Thermoproteaceae</taxon>
        <taxon>Thermocladium</taxon>
    </lineage>
</organism>
<dbReference type="Pfam" id="PF01380">
    <property type="entry name" value="SIS"/>
    <property type="match status" value="2"/>
</dbReference>
<keyword evidence="10" id="KW-1185">Reference proteome</keyword>
<dbReference type="InterPro" id="IPR035490">
    <property type="entry name" value="GlmS/FrlB_SIS"/>
</dbReference>
<dbReference type="Gene3D" id="3.60.20.10">
    <property type="entry name" value="Glutamine Phosphoribosylpyrophosphate, subunit 1, domain 1"/>
    <property type="match status" value="1"/>
</dbReference>
<dbReference type="RefSeq" id="WP_188595773.1">
    <property type="nucleotide sequence ID" value="NZ_BMNL01000001.1"/>
</dbReference>
<proteinExistence type="predicted"/>
<reference evidence="9" key="2">
    <citation type="submission" date="2020-09" db="EMBL/GenBank/DDBJ databases">
        <authorList>
            <person name="Sun Q."/>
            <person name="Ohkuma M."/>
        </authorList>
    </citation>
    <scope>NUCLEOTIDE SEQUENCE</scope>
    <source>
        <strain evidence="9">JCM 10088</strain>
    </source>
</reference>
<evidence type="ECO:0000256" key="2">
    <source>
        <dbReference type="ARBA" id="ARBA00012916"/>
    </source>
</evidence>
<gene>
    <name evidence="9" type="ORF">GCM10007981_03870</name>
</gene>